<dbReference type="EMBL" id="JAUHQA010000001">
    <property type="protein sequence ID" value="MDN4480268.1"/>
    <property type="molecule type" value="Genomic_DNA"/>
</dbReference>
<name>A0ABT8GFQ2_9MICO</name>
<feature type="transmembrane region" description="Helical" evidence="1">
    <location>
        <begin position="244"/>
        <end position="271"/>
    </location>
</feature>
<feature type="transmembrane region" description="Helical" evidence="1">
    <location>
        <begin position="188"/>
        <end position="206"/>
    </location>
</feature>
<gene>
    <name evidence="3" type="ORF">QQX02_04945</name>
</gene>
<feature type="domain" description="EccD-like transmembrane" evidence="2">
    <location>
        <begin position="112"/>
        <end position="428"/>
    </location>
</feature>
<feature type="transmembrane region" description="Helical" evidence="1">
    <location>
        <begin position="370"/>
        <end position="388"/>
    </location>
</feature>
<dbReference type="Pfam" id="PF19053">
    <property type="entry name" value="EccD"/>
    <property type="match status" value="1"/>
</dbReference>
<accession>A0ABT8GFQ2</accession>
<evidence type="ECO:0000256" key="1">
    <source>
        <dbReference type="SAM" id="Phobius"/>
    </source>
</evidence>
<comment type="caution">
    <text evidence="3">The sequence shown here is derived from an EMBL/GenBank/DDBJ whole genome shotgun (WGS) entry which is preliminary data.</text>
</comment>
<organism evidence="3 4">
    <name type="scientific">Demequina muriae</name>
    <dbReference type="NCBI Taxonomy" id="3051664"/>
    <lineage>
        <taxon>Bacteria</taxon>
        <taxon>Bacillati</taxon>
        <taxon>Actinomycetota</taxon>
        <taxon>Actinomycetes</taxon>
        <taxon>Micrococcales</taxon>
        <taxon>Demequinaceae</taxon>
        <taxon>Demequina</taxon>
    </lineage>
</organism>
<evidence type="ECO:0000313" key="4">
    <source>
        <dbReference type="Proteomes" id="UP001172708"/>
    </source>
</evidence>
<feature type="transmembrane region" description="Helical" evidence="1">
    <location>
        <begin position="161"/>
        <end position="182"/>
    </location>
</feature>
<evidence type="ECO:0000313" key="3">
    <source>
        <dbReference type="EMBL" id="MDN4480268.1"/>
    </source>
</evidence>
<dbReference type="InterPro" id="IPR044049">
    <property type="entry name" value="EccD_transm"/>
</dbReference>
<feature type="transmembrane region" description="Helical" evidence="1">
    <location>
        <begin position="292"/>
        <end position="315"/>
    </location>
</feature>
<feature type="transmembrane region" description="Helical" evidence="1">
    <location>
        <begin position="111"/>
        <end position="129"/>
    </location>
</feature>
<sequence>MRTYTRLLVIGTVQKASMVVPADEPLAGHVATIADVVSEPHGVARLALVDVAGREIDTALSLGDLGLIDGAQLRLVRSADVPAPPEVTDVTDAVAQERTALTRGWSQAHRIAVASSGGALAAFAGLSAARAEATWLPVTVWALVMITAVVAGLMGHAVLRAVMTGLAVGSAVAVAPLIPEWADATGDLLVTATAAAVLVWLSLGLGSGWGGRHLGAGVGSLVGALLSAGALAPLLLGADAAETFAIVGVVALLGLGAVPSVALAVSGLTRLDDAADAGTRPARATVALGVESAYAVMTWSVVALAVATGASAFVLLSTGELWPQLVAAALVIVTLLRTRVMALARQAWALWVAGTVGTFAGLAMSGETTLLWSVAIVAAVIAIVGAVATPPEHTRIRLRGWGDTVEALCAIAVVPCVIGLFGVYGFMLEVFS</sequence>
<feature type="transmembrane region" description="Helical" evidence="1">
    <location>
        <begin position="347"/>
        <end position="364"/>
    </location>
</feature>
<proteinExistence type="predicted"/>
<feature type="transmembrane region" description="Helical" evidence="1">
    <location>
        <begin position="218"/>
        <end position="238"/>
    </location>
</feature>
<dbReference type="Proteomes" id="UP001172708">
    <property type="component" value="Unassembled WGS sequence"/>
</dbReference>
<protein>
    <recommendedName>
        <fullName evidence="2">EccD-like transmembrane domain-containing protein</fullName>
    </recommendedName>
</protein>
<dbReference type="RefSeq" id="WP_301141630.1">
    <property type="nucleotide sequence ID" value="NZ_JAUHQA010000001.1"/>
</dbReference>
<keyword evidence="1" id="KW-1133">Transmembrane helix</keyword>
<keyword evidence="1" id="KW-0472">Membrane</keyword>
<feature type="transmembrane region" description="Helical" evidence="1">
    <location>
        <begin position="135"/>
        <end position="154"/>
    </location>
</feature>
<evidence type="ECO:0000259" key="2">
    <source>
        <dbReference type="Pfam" id="PF19053"/>
    </source>
</evidence>
<feature type="transmembrane region" description="Helical" evidence="1">
    <location>
        <begin position="321"/>
        <end position="340"/>
    </location>
</feature>
<keyword evidence="4" id="KW-1185">Reference proteome</keyword>
<feature type="transmembrane region" description="Helical" evidence="1">
    <location>
        <begin position="408"/>
        <end position="427"/>
    </location>
</feature>
<reference evidence="3" key="1">
    <citation type="submission" date="2023-06" db="EMBL/GenBank/DDBJ databases">
        <title>Egi l300058.</title>
        <authorList>
            <person name="Gao L."/>
            <person name="Fang B.-Z."/>
            <person name="Li W.-J."/>
        </authorList>
    </citation>
    <scope>NUCLEOTIDE SEQUENCE</scope>
    <source>
        <strain evidence="3">EGI L300058</strain>
    </source>
</reference>
<keyword evidence="1" id="KW-0812">Transmembrane</keyword>